<protein>
    <submittedName>
        <fullName evidence="4">Putative secreted protein (Por secretion system target)</fullName>
    </submittedName>
</protein>
<organism evidence="4 5">
    <name type="scientific">Schleiferia thermophila</name>
    <dbReference type="NCBI Taxonomy" id="884107"/>
    <lineage>
        <taxon>Bacteria</taxon>
        <taxon>Pseudomonadati</taxon>
        <taxon>Bacteroidota</taxon>
        <taxon>Flavobacteriia</taxon>
        <taxon>Flavobacteriales</taxon>
        <taxon>Schleiferiaceae</taxon>
        <taxon>Schleiferia</taxon>
    </lineage>
</organism>
<keyword evidence="5" id="KW-1185">Reference proteome</keyword>
<dbReference type="EMBL" id="QPJS01000005">
    <property type="protein sequence ID" value="RCX02046.1"/>
    <property type="molecule type" value="Genomic_DNA"/>
</dbReference>
<accession>A0A369A110</accession>
<keyword evidence="1 2" id="KW-0732">Signal</keyword>
<feature type="signal peptide" evidence="2">
    <location>
        <begin position="1"/>
        <end position="19"/>
    </location>
</feature>
<feature type="domain" description="Secretion system C-terminal sorting" evidence="3">
    <location>
        <begin position="249"/>
        <end position="326"/>
    </location>
</feature>
<dbReference type="Pfam" id="PF18962">
    <property type="entry name" value="Por_Secre_tail"/>
    <property type="match status" value="1"/>
</dbReference>
<reference evidence="4 5" key="1">
    <citation type="submission" date="2018-07" db="EMBL/GenBank/DDBJ databases">
        <title>Genomic Encyclopedia of Type Strains, Phase IV (KMG-IV): sequencing the most valuable type-strain genomes for metagenomic binning, comparative biology and taxonomic classification.</title>
        <authorList>
            <person name="Goeker M."/>
        </authorList>
    </citation>
    <scope>NUCLEOTIDE SEQUENCE [LARGE SCALE GENOMIC DNA]</scope>
    <source>
        <strain evidence="4 5">DSM 21410</strain>
    </source>
</reference>
<evidence type="ECO:0000313" key="4">
    <source>
        <dbReference type="EMBL" id="RCX02046.1"/>
    </source>
</evidence>
<sequence>MKKIYTLGLALCIAFTAFGQQRKTGKTTYKNHQNLTQHFKSTGAEAVNDTLSANVLPGCNLGPTLLQSTNGGFVAGTNGYGDVEKAQRIQTNTLGTIHSVLVAFGAKKIVGTADNINAIIYNVNATSGSPSGTGVATSEAVSVSNIDTSGQFTRFSFATPVSYSGDFFASIVVSGGTINDTVGILHTGGNCGGGSAWERWDTGQWYAFNDPNSWGPNTDIVLYIFVEVEKSGNIGLDNAFLLDRNSVKVFPNPAHDLITVSYKLAQGTKALFTIHDLTGRTVLSEELSAAYNGLNAKNIRIGHLPAGVFTYTLKTATQSISGKLVIR</sequence>
<name>A0A369A110_9FLAO</name>
<dbReference type="RefSeq" id="WP_037359962.1">
    <property type="nucleotide sequence ID" value="NZ_BHZF01000004.1"/>
</dbReference>
<dbReference type="NCBIfam" id="TIGR04183">
    <property type="entry name" value="Por_Secre_tail"/>
    <property type="match status" value="1"/>
</dbReference>
<evidence type="ECO:0000256" key="2">
    <source>
        <dbReference type="SAM" id="SignalP"/>
    </source>
</evidence>
<evidence type="ECO:0000313" key="5">
    <source>
        <dbReference type="Proteomes" id="UP000253517"/>
    </source>
</evidence>
<dbReference type="InterPro" id="IPR026444">
    <property type="entry name" value="Secre_tail"/>
</dbReference>
<proteinExistence type="predicted"/>
<comment type="caution">
    <text evidence="4">The sequence shown here is derived from an EMBL/GenBank/DDBJ whole genome shotgun (WGS) entry which is preliminary data.</text>
</comment>
<evidence type="ECO:0000259" key="3">
    <source>
        <dbReference type="Pfam" id="PF18962"/>
    </source>
</evidence>
<evidence type="ECO:0000256" key="1">
    <source>
        <dbReference type="ARBA" id="ARBA00022729"/>
    </source>
</evidence>
<dbReference type="Proteomes" id="UP000253517">
    <property type="component" value="Unassembled WGS sequence"/>
</dbReference>
<dbReference type="AlphaFoldDB" id="A0A369A110"/>
<feature type="chain" id="PRO_5016810441" evidence="2">
    <location>
        <begin position="20"/>
        <end position="327"/>
    </location>
</feature>
<gene>
    <name evidence="4" type="ORF">DES35_10517</name>
</gene>